<dbReference type="InterPro" id="IPR051636">
    <property type="entry name" value="Plant_LTP/defense-related"/>
</dbReference>
<accession>A0A6P4BQH5</accession>
<dbReference type="Proteomes" id="UP000515211">
    <property type="component" value="Chromosome 1"/>
</dbReference>
<dbReference type="KEGG" id="adu:107467028"/>
<comment type="similarity">
    <text evidence="1">Belongs to the plant LTP family. PEARLI1 subfamily.</text>
</comment>
<dbReference type="InterPro" id="IPR036312">
    <property type="entry name" value="Bifun_inhib/LTP/seed_sf"/>
</dbReference>
<keyword evidence="2" id="KW-1185">Reference proteome</keyword>
<sequence>MASNKNVTSVSFFFFLLFLFTTVNSTTVVPSWHAAGQQCPIDTRQLAACAPVLATGPKGKPQQPCCHFLAPLVKIDALLCVCIALKDNVLGSNLDIPLSLPAYLSFSYAGKTNTTLLHYDY</sequence>
<gene>
    <name evidence="3" type="primary">LOC107467028</name>
</gene>
<dbReference type="SUPFAM" id="SSF47699">
    <property type="entry name" value="Bifunctional inhibitor/lipid-transfer protein/seed storage 2S albumin"/>
    <property type="match status" value="1"/>
</dbReference>
<evidence type="ECO:0000313" key="2">
    <source>
        <dbReference type="Proteomes" id="UP000515211"/>
    </source>
</evidence>
<dbReference type="AlphaFoldDB" id="A0A6P4BQH5"/>
<dbReference type="PANTHER" id="PTHR31731">
    <property type="match status" value="1"/>
</dbReference>
<proteinExistence type="inferred from homology"/>
<organism evidence="2 3">
    <name type="scientific">Arachis duranensis</name>
    <name type="common">Wild peanut</name>
    <dbReference type="NCBI Taxonomy" id="130453"/>
    <lineage>
        <taxon>Eukaryota</taxon>
        <taxon>Viridiplantae</taxon>
        <taxon>Streptophyta</taxon>
        <taxon>Embryophyta</taxon>
        <taxon>Tracheophyta</taxon>
        <taxon>Spermatophyta</taxon>
        <taxon>Magnoliopsida</taxon>
        <taxon>eudicotyledons</taxon>
        <taxon>Gunneridae</taxon>
        <taxon>Pentapetalae</taxon>
        <taxon>rosids</taxon>
        <taxon>fabids</taxon>
        <taxon>Fabales</taxon>
        <taxon>Fabaceae</taxon>
        <taxon>Papilionoideae</taxon>
        <taxon>50 kb inversion clade</taxon>
        <taxon>dalbergioids sensu lato</taxon>
        <taxon>Dalbergieae</taxon>
        <taxon>Pterocarpus clade</taxon>
        <taxon>Arachis</taxon>
    </lineage>
</organism>
<protein>
    <submittedName>
        <fullName evidence="3">Cortical cell-delineating protein-like</fullName>
    </submittedName>
</protein>
<dbReference type="Gene3D" id="1.10.110.10">
    <property type="entry name" value="Plant lipid-transfer and hydrophobic proteins"/>
    <property type="match status" value="1"/>
</dbReference>
<evidence type="ECO:0000256" key="1">
    <source>
        <dbReference type="ARBA" id="ARBA00008965"/>
    </source>
</evidence>
<name>A0A6P4BQH5_ARADU</name>
<dbReference type="Pfam" id="PF14547">
    <property type="entry name" value="Hydrophob_seed"/>
    <property type="match status" value="1"/>
</dbReference>
<evidence type="ECO:0000313" key="3">
    <source>
        <dbReference type="RefSeq" id="XP_015941523.1"/>
    </source>
</evidence>
<dbReference type="GeneID" id="107467028"/>
<dbReference type="InterPro" id="IPR027923">
    <property type="entry name" value="Hydrophob_seed_dom"/>
</dbReference>
<dbReference type="RefSeq" id="XP_015941523.1">
    <property type="nucleotide sequence ID" value="XM_016086037.1"/>
</dbReference>
<reference evidence="3" key="2">
    <citation type="submission" date="2025-08" db="UniProtKB">
        <authorList>
            <consortium name="RefSeq"/>
        </authorList>
    </citation>
    <scope>IDENTIFICATION</scope>
    <source>
        <tissue evidence="3">Whole plant</tissue>
    </source>
</reference>
<reference evidence="2" key="1">
    <citation type="journal article" date="2016" name="Nat. Genet.">
        <title>The genome sequences of Arachis duranensis and Arachis ipaensis, the diploid ancestors of cultivated peanut.</title>
        <authorList>
            <person name="Bertioli D.J."/>
            <person name="Cannon S.B."/>
            <person name="Froenicke L."/>
            <person name="Huang G."/>
            <person name="Farmer A.D."/>
            <person name="Cannon E.K."/>
            <person name="Liu X."/>
            <person name="Gao D."/>
            <person name="Clevenger J."/>
            <person name="Dash S."/>
            <person name="Ren L."/>
            <person name="Moretzsohn M.C."/>
            <person name="Shirasawa K."/>
            <person name="Huang W."/>
            <person name="Vidigal B."/>
            <person name="Abernathy B."/>
            <person name="Chu Y."/>
            <person name="Niederhuth C.E."/>
            <person name="Umale P."/>
            <person name="Araujo A.C."/>
            <person name="Kozik A."/>
            <person name="Kim K.D."/>
            <person name="Burow M.D."/>
            <person name="Varshney R.K."/>
            <person name="Wang X."/>
            <person name="Zhang X."/>
            <person name="Barkley N."/>
            <person name="Guimaraes P.M."/>
            <person name="Isobe S."/>
            <person name="Guo B."/>
            <person name="Liao B."/>
            <person name="Stalker H.T."/>
            <person name="Schmitz R.J."/>
            <person name="Scheffler B.E."/>
            <person name="Leal-Bertioli S.C."/>
            <person name="Xun X."/>
            <person name="Jackson S.A."/>
            <person name="Michelmore R."/>
            <person name="Ozias-Akins P."/>
        </authorList>
    </citation>
    <scope>NUCLEOTIDE SEQUENCE [LARGE SCALE GENOMIC DNA]</scope>
    <source>
        <strain evidence="2">cv. V14167</strain>
    </source>
</reference>